<comment type="pathway">
    <text evidence="1 5">Purine metabolism; purine nucleoside salvage.</text>
</comment>
<evidence type="ECO:0000256" key="2">
    <source>
        <dbReference type="ARBA" id="ARBA00006751"/>
    </source>
</evidence>
<keyword evidence="4 5" id="KW-0808">Transferase</keyword>
<dbReference type="KEGG" id="lcre:Pla8534_66350"/>
<dbReference type="EMBL" id="CP036433">
    <property type="protein sequence ID" value="QDU98762.1"/>
    <property type="molecule type" value="Genomic_DNA"/>
</dbReference>
<dbReference type="InterPro" id="IPR011270">
    <property type="entry name" value="Pur_Nuc_Pase_Ino/Guo-sp"/>
</dbReference>
<dbReference type="Pfam" id="PF01048">
    <property type="entry name" value="PNP_UDP_1"/>
    <property type="match status" value="1"/>
</dbReference>
<dbReference type="OrthoDB" id="1523230at2"/>
<evidence type="ECO:0000256" key="4">
    <source>
        <dbReference type="ARBA" id="ARBA00022679"/>
    </source>
</evidence>
<dbReference type="PIRSF" id="PIRSF000477">
    <property type="entry name" value="PurNPase"/>
    <property type="match status" value="1"/>
</dbReference>
<dbReference type="GO" id="GO:0004731">
    <property type="term" value="F:purine-nucleoside phosphorylase activity"/>
    <property type="evidence" value="ECO:0007669"/>
    <property type="project" value="UniProtKB-EC"/>
</dbReference>
<dbReference type="NCBIfam" id="TIGR01700">
    <property type="entry name" value="PNPH"/>
    <property type="match status" value="1"/>
</dbReference>
<keyword evidence="3 5" id="KW-0328">Glycosyltransferase</keyword>
<evidence type="ECO:0000313" key="8">
    <source>
        <dbReference type="Proteomes" id="UP000317648"/>
    </source>
</evidence>
<organism evidence="7 8">
    <name type="scientific">Lignipirellula cremea</name>
    <dbReference type="NCBI Taxonomy" id="2528010"/>
    <lineage>
        <taxon>Bacteria</taxon>
        <taxon>Pseudomonadati</taxon>
        <taxon>Planctomycetota</taxon>
        <taxon>Planctomycetia</taxon>
        <taxon>Pirellulales</taxon>
        <taxon>Pirellulaceae</taxon>
        <taxon>Lignipirellula</taxon>
    </lineage>
</organism>
<dbReference type="Proteomes" id="UP000317648">
    <property type="component" value="Chromosome"/>
</dbReference>
<gene>
    <name evidence="7" type="primary">punA_2</name>
    <name evidence="7" type="ORF">Pla8534_66350</name>
</gene>
<sequence length="283" mass="30681">MLELFAKIEEAVAFIKSQWSSQPHAGVILGTGLGSLVEKIEVECSINYDDIPHFPQSTVISHQGKLVCGLLNGLPVMVMQGRLHMYEGYSLKDITLPVRVMKAMGAQLLVVSNACGGMNPYYACGDIMLIDDHINLMGDNPLIGVNDDRLGPRFPDMSEPYDRALVDTALEIARKNNIVAHKGVFVAIAGPNLETRAEYRFLRLAGADVVGMSTVPEVIVAVHCGLRVIGFSIVTDMCLPDALEAANVAKIIAIANETEPKLTTLVTGVLEHEKTSLQNKDVQ</sequence>
<evidence type="ECO:0000259" key="6">
    <source>
        <dbReference type="Pfam" id="PF01048"/>
    </source>
</evidence>
<dbReference type="UniPathway" id="UPA00606"/>
<dbReference type="PANTHER" id="PTHR11904">
    <property type="entry name" value="METHYLTHIOADENOSINE/PURINE NUCLEOSIDE PHOSPHORYLASE"/>
    <property type="match status" value="1"/>
</dbReference>
<dbReference type="SUPFAM" id="SSF53167">
    <property type="entry name" value="Purine and uridine phosphorylases"/>
    <property type="match status" value="1"/>
</dbReference>
<evidence type="ECO:0000256" key="3">
    <source>
        <dbReference type="ARBA" id="ARBA00022676"/>
    </source>
</evidence>
<dbReference type="CDD" id="cd09009">
    <property type="entry name" value="PNP-EcPNPII_like"/>
    <property type="match status" value="1"/>
</dbReference>
<dbReference type="AlphaFoldDB" id="A0A518E3W5"/>
<evidence type="ECO:0000313" key="7">
    <source>
        <dbReference type="EMBL" id="QDU98762.1"/>
    </source>
</evidence>
<reference evidence="7 8" key="1">
    <citation type="submission" date="2019-02" db="EMBL/GenBank/DDBJ databases">
        <title>Deep-cultivation of Planctomycetes and their phenomic and genomic characterization uncovers novel biology.</title>
        <authorList>
            <person name="Wiegand S."/>
            <person name="Jogler M."/>
            <person name="Boedeker C."/>
            <person name="Pinto D."/>
            <person name="Vollmers J."/>
            <person name="Rivas-Marin E."/>
            <person name="Kohn T."/>
            <person name="Peeters S.H."/>
            <person name="Heuer A."/>
            <person name="Rast P."/>
            <person name="Oberbeckmann S."/>
            <person name="Bunk B."/>
            <person name="Jeske O."/>
            <person name="Meyerdierks A."/>
            <person name="Storesund J.E."/>
            <person name="Kallscheuer N."/>
            <person name="Luecker S."/>
            <person name="Lage O.M."/>
            <person name="Pohl T."/>
            <person name="Merkel B.J."/>
            <person name="Hornburger P."/>
            <person name="Mueller R.-W."/>
            <person name="Bruemmer F."/>
            <person name="Labrenz M."/>
            <person name="Spormann A.M."/>
            <person name="Op den Camp H."/>
            <person name="Overmann J."/>
            <person name="Amann R."/>
            <person name="Jetten M.S.M."/>
            <person name="Mascher T."/>
            <person name="Medema M.H."/>
            <person name="Devos D.P."/>
            <person name="Kaster A.-K."/>
            <person name="Ovreas L."/>
            <person name="Rohde M."/>
            <person name="Galperin M.Y."/>
            <person name="Jogler C."/>
        </authorList>
    </citation>
    <scope>NUCLEOTIDE SEQUENCE [LARGE SCALE GENOMIC DNA]</scope>
    <source>
        <strain evidence="7 8">Pla85_3_4</strain>
    </source>
</reference>
<keyword evidence="8" id="KW-1185">Reference proteome</keyword>
<dbReference type="GO" id="GO:0005737">
    <property type="term" value="C:cytoplasm"/>
    <property type="evidence" value="ECO:0007669"/>
    <property type="project" value="TreeGrafter"/>
</dbReference>
<comment type="similarity">
    <text evidence="2 5">Belongs to the PNP/MTAP phosphorylase family.</text>
</comment>
<dbReference type="RefSeq" id="WP_145058279.1">
    <property type="nucleotide sequence ID" value="NZ_CP036433.1"/>
</dbReference>
<dbReference type="InterPro" id="IPR000845">
    <property type="entry name" value="Nucleoside_phosphorylase_d"/>
</dbReference>
<dbReference type="PANTHER" id="PTHR11904:SF9">
    <property type="entry name" value="PURINE NUCLEOSIDE PHOSPHORYLASE-RELATED"/>
    <property type="match status" value="1"/>
</dbReference>
<dbReference type="InterPro" id="IPR035994">
    <property type="entry name" value="Nucleoside_phosphorylase_sf"/>
</dbReference>
<accession>A0A518E3W5</accession>
<dbReference type="InterPro" id="IPR011268">
    <property type="entry name" value="Purine_phosphorylase"/>
</dbReference>
<evidence type="ECO:0000256" key="1">
    <source>
        <dbReference type="ARBA" id="ARBA00005058"/>
    </source>
</evidence>
<name>A0A518E3W5_9BACT</name>
<dbReference type="Gene3D" id="3.40.50.1580">
    <property type="entry name" value="Nucleoside phosphorylase domain"/>
    <property type="match status" value="1"/>
</dbReference>
<comment type="function">
    <text evidence="5">The purine nucleoside phosphorylases catalyze the phosphorolytic breakdown of the N-glycosidic bond in the beta-(deoxy)ribonucleoside molecules, with the formation of the corresponding free purine bases and pentose-1-phosphate.</text>
</comment>
<protein>
    <recommendedName>
        <fullName evidence="5">Purine nucleoside phosphorylase</fullName>
        <ecNumber evidence="5">2.4.2.1</ecNumber>
    </recommendedName>
    <alternativeName>
        <fullName evidence="5">Inosine-guanosine phosphorylase</fullName>
    </alternativeName>
</protein>
<dbReference type="GO" id="GO:0009116">
    <property type="term" value="P:nucleoside metabolic process"/>
    <property type="evidence" value="ECO:0007669"/>
    <property type="project" value="InterPro"/>
</dbReference>
<dbReference type="EC" id="2.4.2.1" evidence="5"/>
<proteinExistence type="inferred from homology"/>
<evidence type="ECO:0000256" key="5">
    <source>
        <dbReference type="PIRNR" id="PIRNR000477"/>
    </source>
</evidence>
<feature type="domain" description="Nucleoside phosphorylase" evidence="6">
    <location>
        <begin position="26"/>
        <end position="270"/>
    </location>
</feature>
<dbReference type="NCBIfam" id="NF006054">
    <property type="entry name" value="PRK08202.1"/>
    <property type="match status" value="1"/>
</dbReference>
<dbReference type="NCBIfam" id="TIGR01697">
    <property type="entry name" value="PNPH-PUNA-XAPA"/>
    <property type="match status" value="1"/>
</dbReference>